<feature type="transmembrane region" description="Helical" evidence="1">
    <location>
        <begin position="248"/>
        <end position="266"/>
    </location>
</feature>
<feature type="transmembrane region" description="Helical" evidence="1">
    <location>
        <begin position="12"/>
        <end position="36"/>
    </location>
</feature>
<feature type="transmembrane region" description="Helical" evidence="1">
    <location>
        <begin position="223"/>
        <end position="242"/>
    </location>
</feature>
<evidence type="ECO:0000313" key="3">
    <source>
        <dbReference type="Proteomes" id="UP000177281"/>
    </source>
</evidence>
<feature type="transmembrane region" description="Helical" evidence="1">
    <location>
        <begin position="105"/>
        <end position="123"/>
    </location>
</feature>
<feature type="transmembrane region" description="Helical" evidence="1">
    <location>
        <begin position="278"/>
        <end position="299"/>
    </location>
</feature>
<feature type="transmembrane region" description="Helical" evidence="1">
    <location>
        <begin position="193"/>
        <end position="211"/>
    </location>
</feature>
<gene>
    <name evidence="2" type="ORF">A3B10_00690</name>
</gene>
<accession>A0A1F5PXL4</accession>
<reference evidence="2 3" key="1">
    <citation type="journal article" date="2016" name="Nat. Commun.">
        <title>Thousands of microbial genomes shed light on interconnected biogeochemical processes in an aquifer system.</title>
        <authorList>
            <person name="Anantharaman K."/>
            <person name="Brown C.T."/>
            <person name="Hug L.A."/>
            <person name="Sharon I."/>
            <person name="Castelle C.J."/>
            <person name="Probst A.J."/>
            <person name="Thomas B.C."/>
            <person name="Singh A."/>
            <person name="Wilkins M.J."/>
            <person name="Karaoz U."/>
            <person name="Brodie E.L."/>
            <person name="Williams K.H."/>
            <person name="Hubbard S.S."/>
            <person name="Banfield J.F."/>
        </authorList>
    </citation>
    <scope>NUCLEOTIDE SEQUENCE [LARGE SCALE GENOMIC DNA]</scope>
</reference>
<proteinExistence type="predicted"/>
<evidence type="ECO:0000256" key="1">
    <source>
        <dbReference type="SAM" id="Phobius"/>
    </source>
</evidence>
<feature type="transmembrane region" description="Helical" evidence="1">
    <location>
        <begin position="42"/>
        <end position="64"/>
    </location>
</feature>
<feature type="transmembrane region" description="Helical" evidence="1">
    <location>
        <begin position="168"/>
        <end position="187"/>
    </location>
</feature>
<dbReference type="EMBL" id="MFFB01000012">
    <property type="protein sequence ID" value="OGE94655.1"/>
    <property type="molecule type" value="Genomic_DNA"/>
</dbReference>
<keyword evidence="1" id="KW-0472">Membrane</keyword>
<keyword evidence="1" id="KW-0812">Transmembrane</keyword>
<comment type="caution">
    <text evidence="2">The sequence shown here is derived from an EMBL/GenBank/DDBJ whole genome shotgun (WGS) entry which is preliminary data.</text>
</comment>
<feature type="transmembrane region" description="Helical" evidence="1">
    <location>
        <begin position="129"/>
        <end position="148"/>
    </location>
</feature>
<keyword evidence="1" id="KW-1133">Transmembrane helix</keyword>
<organism evidence="2 3">
    <name type="scientific">Candidatus Doudnabacteria bacterium RIFCSPLOWO2_01_FULL_44_21</name>
    <dbReference type="NCBI Taxonomy" id="1817841"/>
    <lineage>
        <taxon>Bacteria</taxon>
        <taxon>Candidatus Doudnaibacteriota</taxon>
    </lineage>
</organism>
<dbReference type="Proteomes" id="UP000177281">
    <property type="component" value="Unassembled WGS sequence"/>
</dbReference>
<dbReference type="AlphaFoldDB" id="A0A1F5PXL4"/>
<name>A0A1F5PXL4_9BACT</name>
<evidence type="ECO:0000313" key="2">
    <source>
        <dbReference type="EMBL" id="OGE94655.1"/>
    </source>
</evidence>
<protein>
    <submittedName>
        <fullName evidence="2">Uncharacterized protein</fullName>
    </submittedName>
</protein>
<dbReference type="STRING" id="1817841.A3B10_00690"/>
<sequence>MRNLFNERTHKYISILIVTFGAFFGFEAVSYAIGIYQLNSSLYLSLYIYAFHIFWLTFLFDLHFKKRGVLAIARLNHQGLKMFWEAFKDRIAHVRKWEYFRHYQNYLVLPGVLYWGVVVLLFLNPFKYGLKQMIILSGTFAMSVAYWYMKEHISRQLEHQASWIKVLAMVKLFAAFLIYSALLGVTLRYGFEAWFLVAATLTITFLLVYQALFQHRLLTFDTFLWVVIIAFVVGLVSIWVYSHWNTQYFTGGLVMLAVYNTLWGLLHHYLEHTLSRKIVFEYLLMMIFIISFLLASHNFNQKVI</sequence>